<name>A0A4Y3PK98_BREPA</name>
<organism evidence="2 3">
    <name type="scientific">Brevibacillus parabrevis</name>
    <dbReference type="NCBI Taxonomy" id="54914"/>
    <lineage>
        <taxon>Bacteria</taxon>
        <taxon>Bacillati</taxon>
        <taxon>Bacillota</taxon>
        <taxon>Bacilli</taxon>
        <taxon>Bacillales</taxon>
        <taxon>Paenibacillaceae</taxon>
        <taxon>Brevibacillus</taxon>
    </lineage>
</organism>
<keyword evidence="1" id="KW-1133">Transmembrane helix</keyword>
<dbReference type="SUPFAM" id="SSF49785">
    <property type="entry name" value="Galactose-binding domain-like"/>
    <property type="match status" value="1"/>
</dbReference>
<dbReference type="Gene3D" id="2.60.120.260">
    <property type="entry name" value="Galactose-binding domain-like"/>
    <property type="match status" value="1"/>
</dbReference>
<keyword evidence="3" id="KW-1185">Reference proteome</keyword>
<dbReference type="InterPro" id="IPR008979">
    <property type="entry name" value="Galactose-bd-like_sf"/>
</dbReference>
<dbReference type="Proteomes" id="UP000316882">
    <property type="component" value="Unassembled WGS sequence"/>
</dbReference>
<dbReference type="RefSeq" id="WP_122965788.1">
    <property type="nucleotide sequence ID" value="NZ_BJMH01000004.1"/>
</dbReference>
<reference evidence="2 3" key="1">
    <citation type="submission" date="2019-06" db="EMBL/GenBank/DDBJ databases">
        <title>Whole genome shotgun sequence of Brevibacillus parabrevis NBRC 12334.</title>
        <authorList>
            <person name="Hosoyama A."/>
            <person name="Uohara A."/>
            <person name="Ohji S."/>
            <person name="Ichikawa N."/>
        </authorList>
    </citation>
    <scope>NUCLEOTIDE SEQUENCE [LARGE SCALE GENOMIC DNA]</scope>
    <source>
        <strain evidence="2 3">NBRC 12334</strain>
    </source>
</reference>
<proteinExistence type="predicted"/>
<feature type="transmembrane region" description="Helical" evidence="1">
    <location>
        <begin position="6"/>
        <end position="25"/>
    </location>
</feature>
<feature type="transmembrane region" description="Helical" evidence="1">
    <location>
        <begin position="209"/>
        <end position="227"/>
    </location>
</feature>
<evidence type="ECO:0000313" key="2">
    <source>
        <dbReference type="EMBL" id="GEB31549.1"/>
    </source>
</evidence>
<evidence type="ECO:0000256" key="1">
    <source>
        <dbReference type="SAM" id="Phobius"/>
    </source>
</evidence>
<keyword evidence="1" id="KW-0812">Transmembrane</keyword>
<dbReference type="EMBL" id="BJMH01000004">
    <property type="protein sequence ID" value="GEB31549.1"/>
    <property type="molecule type" value="Genomic_DNA"/>
</dbReference>
<protein>
    <submittedName>
        <fullName evidence="2">Uncharacterized protein</fullName>
    </submittedName>
</protein>
<evidence type="ECO:0000313" key="3">
    <source>
        <dbReference type="Proteomes" id="UP000316882"/>
    </source>
</evidence>
<comment type="caution">
    <text evidence="2">The sequence shown here is derived from an EMBL/GenBank/DDBJ whole genome shotgun (WGS) entry which is preliminary data.</text>
</comment>
<dbReference type="AlphaFoldDB" id="A0A4Y3PK98"/>
<gene>
    <name evidence="2" type="ORF">BPA01_11290</name>
</gene>
<sequence length="228" mass="25367">MNIKRIAILSAVVIAVICVNMLSLFDWDHDPVAKQGVMDLRGWTKGATKPLKLKGEWEFYPGQLLSRLPENQPASFPYIQAPGNWGPSLNADDARSAIGYWTYRLTVVMDAKQAGQIAFRVPLIRSAHRLIVDGQEIGAKGIVAPDPAQYFGQAVPYVAWKKIEKERFDIFVQVVNFDHAVSGGIIQPISMGPVAVIVGEHQRIAALDFAILVVYLLFTLYFGLLHFF</sequence>
<accession>A0A4Y3PK98</accession>
<keyword evidence="1" id="KW-0472">Membrane</keyword>